<feature type="compositionally biased region" description="Polar residues" evidence="1">
    <location>
        <begin position="1"/>
        <end position="17"/>
    </location>
</feature>
<name>A0A395IN79_9HELO</name>
<feature type="compositionally biased region" description="Basic and acidic residues" evidence="1">
    <location>
        <begin position="96"/>
        <end position="108"/>
    </location>
</feature>
<feature type="region of interest" description="Disordered" evidence="1">
    <location>
        <begin position="1"/>
        <end position="110"/>
    </location>
</feature>
<comment type="caution">
    <text evidence="2">The sequence shown here is derived from an EMBL/GenBank/DDBJ whole genome shotgun (WGS) entry which is preliminary data.</text>
</comment>
<feature type="region of interest" description="Disordered" evidence="1">
    <location>
        <begin position="169"/>
        <end position="190"/>
    </location>
</feature>
<keyword evidence="3" id="KW-1185">Reference proteome</keyword>
<evidence type="ECO:0000313" key="2">
    <source>
        <dbReference type="EMBL" id="RAL61740.1"/>
    </source>
</evidence>
<dbReference type="GO" id="GO:0003700">
    <property type="term" value="F:DNA-binding transcription factor activity"/>
    <property type="evidence" value="ECO:0007669"/>
    <property type="project" value="InterPro"/>
</dbReference>
<proteinExistence type="predicted"/>
<dbReference type="PANTHER" id="PTHR37012:SF2">
    <property type="entry name" value="BZIP DOMAIN-CONTAINING PROTEIN-RELATED"/>
    <property type="match status" value="1"/>
</dbReference>
<gene>
    <name evidence="2" type="ORF">DID88_002806</name>
</gene>
<feature type="compositionally biased region" description="Basic and acidic residues" evidence="1">
    <location>
        <begin position="31"/>
        <end position="50"/>
    </location>
</feature>
<dbReference type="Proteomes" id="UP000249056">
    <property type="component" value="Unassembled WGS sequence"/>
</dbReference>
<dbReference type="OrthoDB" id="4161589at2759"/>
<accession>A0A395IN79</accession>
<dbReference type="EMBL" id="QKRW01000029">
    <property type="protein sequence ID" value="RAL61740.1"/>
    <property type="molecule type" value="Genomic_DNA"/>
</dbReference>
<feature type="compositionally biased region" description="Basic and acidic residues" evidence="1">
    <location>
        <begin position="180"/>
        <end position="190"/>
    </location>
</feature>
<dbReference type="SUPFAM" id="SSF57959">
    <property type="entry name" value="Leucine zipper domain"/>
    <property type="match status" value="1"/>
</dbReference>
<dbReference type="CDD" id="cd14688">
    <property type="entry name" value="bZIP_YAP"/>
    <property type="match status" value="1"/>
</dbReference>
<protein>
    <recommendedName>
        <fullName evidence="4">BZIP domain-containing protein</fullName>
    </recommendedName>
</protein>
<reference evidence="2 3" key="1">
    <citation type="submission" date="2018-06" db="EMBL/GenBank/DDBJ databases">
        <title>Genome Sequence of the Brown Rot Fungal Pathogen Monilinia fructigena.</title>
        <authorList>
            <person name="Landi L."/>
            <person name="De Miccolis Angelini R.M."/>
            <person name="Pollastro S."/>
            <person name="Abate D."/>
            <person name="Faretra F."/>
            <person name="Romanazzi G."/>
        </authorList>
    </citation>
    <scope>NUCLEOTIDE SEQUENCE [LARGE SCALE GENOMIC DNA]</scope>
    <source>
        <strain evidence="2 3">Mfrg269</strain>
    </source>
</reference>
<dbReference type="PANTHER" id="PTHR37012">
    <property type="entry name" value="B-ZIP TRANSCRIPTION FACTOR (EUROFUNG)-RELATED"/>
    <property type="match status" value="1"/>
</dbReference>
<dbReference type="AlphaFoldDB" id="A0A395IN79"/>
<evidence type="ECO:0000256" key="1">
    <source>
        <dbReference type="SAM" id="MobiDB-lite"/>
    </source>
</evidence>
<dbReference type="InterPro" id="IPR046347">
    <property type="entry name" value="bZIP_sf"/>
</dbReference>
<organism evidence="2 3">
    <name type="scientific">Monilinia fructigena</name>
    <dbReference type="NCBI Taxonomy" id="38457"/>
    <lineage>
        <taxon>Eukaryota</taxon>
        <taxon>Fungi</taxon>
        <taxon>Dikarya</taxon>
        <taxon>Ascomycota</taxon>
        <taxon>Pezizomycotina</taxon>
        <taxon>Leotiomycetes</taxon>
        <taxon>Helotiales</taxon>
        <taxon>Sclerotiniaceae</taxon>
        <taxon>Monilinia</taxon>
    </lineage>
</organism>
<evidence type="ECO:0008006" key="4">
    <source>
        <dbReference type="Google" id="ProtNLM"/>
    </source>
</evidence>
<evidence type="ECO:0000313" key="3">
    <source>
        <dbReference type="Proteomes" id="UP000249056"/>
    </source>
</evidence>
<sequence length="190" mass="20670">MTPDADTTQQGCASPSPDQRRMSAAYSTPGGREEREPTIVTRDVGERDVSSAEQGEGIVNGGGNNGGESTKKRKLSPPDERKSTGRGVANLTPEQLAKKRANDREAQRSIRQRTKLQIETLETRIRDLTNGGSGELGYQEKAHAGYCTNYTNTWYSWSVIGTRSSSISTAAKLSSPQSTKLRESQCLDSE</sequence>
<dbReference type="Gene3D" id="1.20.5.170">
    <property type="match status" value="1"/>
</dbReference>